<feature type="region of interest" description="Disordered" evidence="1">
    <location>
        <begin position="1"/>
        <end position="20"/>
    </location>
</feature>
<evidence type="ECO:0000256" key="2">
    <source>
        <dbReference type="SAM" id="Phobius"/>
    </source>
</evidence>
<keyword evidence="2" id="KW-0472">Membrane</keyword>
<sequence length="158" mass="16043">MSESNGTAGKPDNGTAGKPDLVALRAEIKQTRADLGETVQALAAKADVKARAREQVSQTKQRLLDQAVSATGRLREVAGQASATVRDAAGQASATVKDAAGQASSTVKDAAGQTAAVSGDVAHDAVDRVRSGRIPPALIVAGLAAVVGVILILRGRRR</sequence>
<evidence type="ECO:0008006" key="5">
    <source>
        <dbReference type="Google" id="ProtNLM"/>
    </source>
</evidence>
<comment type="caution">
    <text evidence="3">The sequence shown here is derived from an EMBL/GenBank/DDBJ whole genome shotgun (WGS) entry which is preliminary data.</text>
</comment>
<keyword evidence="4" id="KW-1185">Reference proteome</keyword>
<dbReference type="RefSeq" id="WP_203677261.1">
    <property type="nucleotide sequence ID" value="NZ_BOMW01000012.1"/>
</dbReference>
<dbReference type="Pfam" id="PF12277">
    <property type="entry name" value="DUF3618"/>
    <property type="match status" value="1"/>
</dbReference>
<organism evidence="3 4">
    <name type="scientific">Actinoplanes siamensis</name>
    <dbReference type="NCBI Taxonomy" id="1223317"/>
    <lineage>
        <taxon>Bacteria</taxon>
        <taxon>Bacillati</taxon>
        <taxon>Actinomycetota</taxon>
        <taxon>Actinomycetes</taxon>
        <taxon>Micromonosporales</taxon>
        <taxon>Micromonosporaceae</taxon>
        <taxon>Actinoplanes</taxon>
    </lineage>
</organism>
<gene>
    <name evidence="3" type="ORF">Asi03nite_10790</name>
</gene>
<dbReference type="Proteomes" id="UP000629619">
    <property type="component" value="Unassembled WGS sequence"/>
</dbReference>
<reference evidence="3" key="1">
    <citation type="submission" date="2021-01" db="EMBL/GenBank/DDBJ databases">
        <title>Whole genome shotgun sequence of Actinoplanes siamensis NBRC 109076.</title>
        <authorList>
            <person name="Komaki H."/>
            <person name="Tamura T."/>
        </authorList>
    </citation>
    <scope>NUCLEOTIDE SEQUENCE</scope>
    <source>
        <strain evidence="3">NBRC 109076</strain>
    </source>
</reference>
<evidence type="ECO:0000313" key="4">
    <source>
        <dbReference type="Proteomes" id="UP000629619"/>
    </source>
</evidence>
<proteinExistence type="predicted"/>
<dbReference type="InterPro" id="IPR022062">
    <property type="entry name" value="DUF3618"/>
</dbReference>
<feature type="transmembrane region" description="Helical" evidence="2">
    <location>
        <begin position="134"/>
        <end position="153"/>
    </location>
</feature>
<evidence type="ECO:0000256" key="1">
    <source>
        <dbReference type="SAM" id="MobiDB-lite"/>
    </source>
</evidence>
<accession>A0A919N378</accession>
<evidence type="ECO:0000313" key="3">
    <source>
        <dbReference type="EMBL" id="GIF03541.1"/>
    </source>
</evidence>
<keyword evidence="2" id="KW-0812">Transmembrane</keyword>
<dbReference type="EMBL" id="BOMW01000012">
    <property type="protein sequence ID" value="GIF03541.1"/>
    <property type="molecule type" value="Genomic_DNA"/>
</dbReference>
<name>A0A919N378_9ACTN</name>
<dbReference type="AlphaFoldDB" id="A0A919N378"/>
<protein>
    <recommendedName>
        <fullName evidence="5">DUF3618 domain-containing protein</fullName>
    </recommendedName>
</protein>
<keyword evidence="2" id="KW-1133">Transmembrane helix</keyword>